<evidence type="ECO:0000256" key="5">
    <source>
        <dbReference type="ARBA" id="ARBA00023128"/>
    </source>
</evidence>
<reference evidence="10 11" key="1">
    <citation type="journal article" date="2023" name="Sci. Data">
        <title>Genome assembly of the Korean intertidal mud-creeper Batillaria attramentaria.</title>
        <authorList>
            <person name="Patra A.K."/>
            <person name="Ho P.T."/>
            <person name="Jun S."/>
            <person name="Lee S.J."/>
            <person name="Kim Y."/>
            <person name="Won Y.J."/>
        </authorList>
    </citation>
    <scope>NUCLEOTIDE SEQUENCE [LARGE SCALE GENOMIC DNA]</scope>
    <source>
        <strain evidence="10">Wonlab-2016</strain>
    </source>
</reference>
<feature type="domain" description="Letm1 RBD" evidence="9">
    <location>
        <begin position="113"/>
        <end position="262"/>
    </location>
</feature>
<keyword evidence="11" id="KW-1185">Reference proteome</keyword>
<feature type="non-terminal residue" evidence="10">
    <location>
        <position position="262"/>
    </location>
</feature>
<dbReference type="PANTHER" id="PTHR14009">
    <property type="entry name" value="LEUCINE ZIPPER-EF-HAND CONTAINING TRANSMEMBRANE PROTEIN"/>
    <property type="match status" value="1"/>
</dbReference>
<organism evidence="10 11">
    <name type="scientific">Batillaria attramentaria</name>
    <dbReference type="NCBI Taxonomy" id="370345"/>
    <lineage>
        <taxon>Eukaryota</taxon>
        <taxon>Metazoa</taxon>
        <taxon>Spiralia</taxon>
        <taxon>Lophotrochozoa</taxon>
        <taxon>Mollusca</taxon>
        <taxon>Gastropoda</taxon>
        <taxon>Caenogastropoda</taxon>
        <taxon>Sorbeoconcha</taxon>
        <taxon>Cerithioidea</taxon>
        <taxon>Batillariidae</taxon>
        <taxon>Batillaria</taxon>
    </lineage>
</organism>
<comment type="caution">
    <text evidence="10">The sequence shown here is derived from an EMBL/GenBank/DDBJ whole genome shotgun (WGS) entry which is preliminary data.</text>
</comment>
<accession>A0ABD0LGP9</accession>
<dbReference type="PANTHER" id="PTHR14009:SF13">
    <property type="entry name" value="LETM1 DOMAIN-CONTAINING PROTEIN 1"/>
    <property type="match status" value="1"/>
</dbReference>
<evidence type="ECO:0000256" key="3">
    <source>
        <dbReference type="ARBA" id="ARBA00022792"/>
    </source>
</evidence>
<dbReference type="Proteomes" id="UP001519460">
    <property type="component" value="Unassembled WGS sequence"/>
</dbReference>
<keyword evidence="4 8" id="KW-1133">Transmembrane helix</keyword>
<dbReference type="InterPro" id="IPR044202">
    <property type="entry name" value="LETM1/MDM38-like"/>
</dbReference>
<keyword evidence="5 7" id="KW-0496">Mitochondrion</keyword>
<protein>
    <recommendedName>
        <fullName evidence="9">Letm1 RBD domain-containing protein</fullName>
    </recommendedName>
</protein>
<dbReference type="EMBL" id="JACVVK020000050">
    <property type="protein sequence ID" value="KAK7498563.1"/>
    <property type="molecule type" value="Genomic_DNA"/>
</dbReference>
<name>A0ABD0LGP9_9CAEN</name>
<evidence type="ECO:0000256" key="6">
    <source>
        <dbReference type="ARBA" id="ARBA00023136"/>
    </source>
</evidence>
<dbReference type="InterPro" id="IPR033122">
    <property type="entry name" value="LETM1-like_RBD"/>
</dbReference>
<evidence type="ECO:0000256" key="2">
    <source>
        <dbReference type="ARBA" id="ARBA00022692"/>
    </source>
</evidence>
<feature type="transmembrane region" description="Helical" evidence="8">
    <location>
        <begin position="70"/>
        <end position="92"/>
    </location>
</feature>
<dbReference type="PROSITE" id="PS51758">
    <property type="entry name" value="LETM1_RBD"/>
    <property type="match status" value="1"/>
</dbReference>
<comment type="subcellular location">
    <subcellularLocation>
        <location evidence="1">Mitochondrion inner membrane</location>
        <topology evidence="1">Single-pass membrane protein</topology>
    </subcellularLocation>
</comment>
<dbReference type="GO" id="GO:0005743">
    <property type="term" value="C:mitochondrial inner membrane"/>
    <property type="evidence" value="ECO:0007669"/>
    <property type="project" value="UniProtKB-SubCell"/>
</dbReference>
<proteinExistence type="predicted"/>
<evidence type="ECO:0000313" key="11">
    <source>
        <dbReference type="Proteomes" id="UP001519460"/>
    </source>
</evidence>
<evidence type="ECO:0000313" key="10">
    <source>
        <dbReference type="EMBL" id="KAK7498563.1"/>
    </source>
</evidence>
<sequence>MQYVRNQVVCVTEFRTFLRPNGKRGLKGFVKDSREYYKVSTDLWSGRSIKELSRHELEILRQVPYDFLRIIPVLVVSLVPGGSFAFPIAYVFPRVLLSYHFWTDQQRYKFWQHELKHRLQHMKPILEHMHLMSRHIPDADMQDKIVNVVNKLQHSVHPTVSEVLEVKSLFESYPYNLSRITIAYSRHLSKLMKMSLRRRLLKHDALLLHYTDMAMLREGIYNLTDFELERACFWRGLNPVGLNRRDQLAYLQHWLEVSKTLD</sequence>
<dbReference type="AlphaFoldDB" id="A0ABD0LGP9"/>
<evidence type="ECO:0000256" key="4">
    <source>
        <dbReference type="ARBA" id="ARBA00022989"/>
    </source>
</evidence>
<evidence type="ECO:0000256" key="1">
    <source>
        <dbReference type="ARBA" id="ARBA00004434"/>
    </source>
</evidence>
<evidence type="ECO:0000256" key="7">
    <source>
        <dbReference type="PROSITE-ProRule" id="PRU01094"/>
    </source>
</evidence>
<dbReference type="Pfam" id="PF07766">
    <property type="entry name" value="LETM1_RBD"/>
    <property type="match status" value="1"/>
</dbReference>
<evidence type="ECO:0000259" key="9">
    <source>
        <dbReference type="PROSITE" id="PS51758"/>
    </source>
</evidence>
<keyword evidence="6 8" id="KW-0472">Membrane</keyword>
<keyword evidence="3" id="KW-0999">Mitochondrion inner membrane</keyword>
<evidence type="ECO:0000256" key="8">
    <source>
        <dbReference type="SAM" id="Phobius"/>
    </source>
</evidence>
<gene>
    <name evidence="10" type="ORF">BaRGS_00010223</name>
</gene>
<keyword evidence="2 8" id="KW-0812">Transmembrane</keyword>